<sequence length="167" mass="17169">MRDLEIKRRILRAGRAVLIGSVAGAALASQPAFAQEEVWPSNAEAHPGEIVYSRDVPYGTATRRFAQGEARTVNPDQTILIENSLLVGLQPLSDAEQAAVSAPLVRSLEVGRNAIDVGLSVVTATGSGGDFTRSESGASSTGSIISQGLSVLPSALAVIGNTTGSGQ</sequence>
<evidence type="ECO:0000313" key="3">
    <source>
        <dbReference type="Proteomes" id="UP001215827"/>
    </source>
</evidence>
<dbReference type="Proteomes" id="UP001215827">
    <property type="component" value="Chromosome"/>
</dbReference>
<keyword evidence="3" id="KW-1185">Reference proteome</keyword>
<name>A0ABY8FM63_9SPHN</name>
<dbReference type="RefSeq" id="WP_278014715.1">
    <property type="nucleotide sequence ID" value="NZ_CP121106.1"/>
</dbReference>
<evidence type="ECO:0000313" key="2">
    <source>
        <dbReference type="EMBL" id="WFL75947.1"/>
    </source>
</evidence>
<protein>
    <submittedName>
        <fullName evidence="2">Uncharacterized protein</fullName>
    </submittedName>
</protein>
<evidence type="ECO:0000256" key="1">
    <source>
        <dbReference type="SAM" id="SignalP"/>
    </source>
</evidence>
<feature type="chain" id="PRO_5047509817" evidence="1">
    <location>
        <begin position="35"/>
        <end position="167"/>
    </location>
</feature>
<reference evidence="2 3" key="1">
    <citation type="submission" date="2023-03" db="EMBL/GenBank/DDBJ databases">
        <title>Altererythrobacter sp. CAU 1644 isolated from sand.</title>
        <authorList>
            <person name="Kim W."/>
        </authorList>
    </citation>
    <scope>NUCLEOTIDE SEQUENCE [LARGE SCALE GENOMIC DNA]</scope>
    <source>
        <strain evidence="2 3">CAU 1644</strain>
    </source>
</reference>
<gene>
    <name evidence="2" type="ORF">P7228_07970</name>
</gene>
<proteinExistence type="predicted"/>
<organism evidence="2 3">
    <name type="scientific">Altererythrobacter arenosus</name>
    <dbReference type="NCBI Taxonomy" id="3032592"/>
    <lineage>
        <taxon>Bacteria</taxon>
        <taxon>Pseudomonadati</taxon>
        <taxon>Pseudomonadota</taxon>
        <taxon>Alphaproteobacteria</taxon>
        <taxon>Sphingomonadales</taxon>
        <taxon>Erythrobacteraceae</taxon>
        <taxon>Altererythrobacter</taxon>
    </lineage>
</organism>
<keyword evidence="1" id="KW-0732">Signal</keyword>
<accession>A0ABY8FM63</accession>
<dbReference type="EMBL" id="CP121106">
    <property type="protein sequence ID" value="WFL75947.1"/>
    <property type="molecule type" value="Genomic_DNA"/>
</dbReference>
<feature type="signal peptide" evidence="1">
    <location>
        <begin position="1"/>
        <end position="34"/>
    </location>
</feature>